<feature type="region of interest" description="Disordered" evidence="1">
    <location>
        <begin position="1"/>
        <end position="69"/>
    </location>
</feature>
<evidence type="ECO:0000256" key="1">
    <source>
        <dbReference type="SAM" id="MobiDB-lite"/>
    </source>
</evidence>
<dbReference type="Proteomes" id="UP000235392">
    <property type="component" value="Unassembled WGS sequence"/>
</dbReference>
<evidence type="ECO:0000313" key="2">
    <source>
        <dbReference type="EMBL" id="PLW33601.1"/>
    </source>
</evidence>
<evidence type="ECO:0000313" key="5">
    <source>
        <dbReference type="Proteomes" id="UP000235392"/>
    </source>
</evidence>
<organism evidence="2 5">
    <name type="scientific">Puccinia coronata f. sp. avenae</name>
    <dbReference type="NCBI Taxonomy" id="200324"/>
    <lineage>
        <taxon>Eukaryota</taxon>
        <taxon>Fungi</taxon>
        <taxon>Dikarya</taxon>
        <taxon>Basidiomycota</taxon>
        <taxon>Pucciniomycotina</taxon>
        <taxon>Pucciniomycetes</taxon>
        <taxon>Pucciniales</taxon>
        <taxon>Pucciniaceae</taxon>
        <taxon>Puccinia</taxon>
    </lineage>
</organism>
<feature type="compositionally biased region" description="Polar residues" evidence="1">
    <location>
        <begin position="84"/>
        <end position="99"/>
    </location>
</feature>
<feature type="region of interest" description="Disordered" evidence="1">
    <location>
        <begin position="354"/>
        <end position="397"/>
    </location>
</feature>
<comment type="caution">
    <text evidence="2">The sequence shown here is derived from an EMBL/GenBank/DDBJ whole genome shotgun (WGS) entry which is preliminary data.</text>
</comment>
<dbReference type="EMBL" id="PGCJ01000080">
    <property type="protein sequence ID" value="PLW52486.1"/>
    <property type="molecule type" value="Genomic_DNA"/>
</dbReference>
<keyword evidence="4" id="KW-1185">Reference proteome</keyword>
<gene>
    <name evidence="3" type="ORF">PCANC_10625</name>
    <name evidence="2" type="ORF">PCASD_15733</name>
</gene>
<feature type="region of interest" description="Disordered" evidence="1">
    <location>
        <begin position="82"/>
        <end position="116"/>
    </location>
</feature>
<evidence type="ECO:0000313" key="3">
    <source>
        <dbReference type="EMBL" id="PLW52486.1"/>
    </source>
</evidence>
<name>A0A2N5U773_9BASI</name>
<proteinExistence type="predicted"/>
<protein>
    <submittedName>
        <fullName evidence="2">Uncharacterized protein</fullName>
    </submittedName>
</protein>
<feature type="compositionally biased region" description="Acidic residues" evidence="1">
    <location>
        <begin position="101"/>
        <end position="112"/>
    </location>
</feature>
<reference evidence="4 5" key="1">
    <citation type="submission" date="2017-11" db="EMBL/GenBank/DDBJ databases">
        <title>De novo assembly and phasing of dikaryotic genomes from two isolates of Puccinia coronata f. sp. avenae, the causal agent of oat crown rust.</title>
        <authorList>
            <person name="Miller M.E."/>
            <person name="Zhang Y."/>
            <person name="Omidvar V."/>
            <person name="Sperschneider J."/>
            <person name="Schwessinger B."/>
            <person name="Raley C."/>
            <person name="Palmer J.M."/>
            <person name="Garnica D."/>
            <person name="Upadhyaya N."/>
            <person name="Rathjen J."/>
            <person name="Taylor J.M."/>
            <person name="Park R.F."/>
            <person name="Dodds P.N."/>
            <person name="Hirsch C.D."/>
            <person name="Kianian S.F."/>
            <person name="Figueroa M."/>
        </authorList>
    </citation>
    <scope>NUCLEOTIDE SEQUENCE [LARGE SCALE GENOMIC DNA]</scope>
    <source>
        <strain evidence="3">12NC29</strain>
        <strain evidence="2">12SD80</strain>
    </source>
</reference>
<sequence length="397" mass="44241">MKRKNSSLGERRTSKRLRAKLESVSHQAEPQQSSASPTIIPSNPDESQAPTASQRPTESQPPAASELPAAIQLPAVIPLPAISQLPTPSQFPTTSQLPADNQEEVQSDEPQADEQPFQKRIAQAIHRYEKDDYAERDLWDTVLQLAYQQSQNLSKSLVYWGRQGGLRGRRSIINPSSSKTQADSDDPKAPIYDPTADCFTLWPLSGQSCPTPEWTLYEELSSLVTRIVKKNPSGNCNDNLPIDDDLENKQAEGLVDENRNTLMKLLNNLYEFHPPHSSGIPIFTRGKLYKKTCKPTKPPSGKDQSTDPNNQKQVDFGLDWKFVLGVASSTLDLKESVLQRTRERLSEMYRVTLETRDGEATGSASQTSQVANSDLTQSIQKYRDMKPLKTSDSEDSS</sequence>
<dbReference type="OrthoDB" id="2498953at2759"/>
<feature type="compositionally biased region" description="Polar residues" evidence="1">
    <location>
        <begin position="362"/>
        <end position="380"/>
    </location>
</feature>
<dbReference type="AlphaFoldDB" id="A0A2N5U773"/>
<feature type="compositionally biased region" description="Basic and acidic residues" evidence="1">
    <location>
        <begin position="381"/>
        <end position="397"/>
    </location>
</feature>
<evidence type="ECO:0000313" key="4">
    <source>
        <dbReference type="Proteomes" id="UP000235388"/>
    </source>
</evidence>
<dbReference type="EMBL" id="PGCI01000216">
    <property type="protein sequence ID" value="PLW33601.1"/>
    <property type="molecule type" value="Genomic_DNA"/>
</dbReference>
<accession>A0A2N5U773</accession>
<feature type="compositionally biased region" description="Polar residues" evidence="1">
    <location>
        <begin position="24"/>
        <end position="62"/>
    </location>
</feature>
<dbReference type="Proteomes" id="UP000235388">
    <property type="component" value="Unassembled WGS sequence"/>
</dbReference>